<accession>A0A7Y4LUQ9</accession>
<proteinExistence type="predicted"/>
<organism evidence="1 2">
    <name type="scientific">Bradyrhizobium australiense</name>
    <dbReference type="NCBI Taxonomy" id="2721161"/>
    <lineage>
        <taxon>Bacteria</taxon>
        <taxon>Pseudomonadati</taxon>
        <taxon>Pseudomonadota</taxon>
        <taxon>Alphaproteobacteria</taxon>
        <taxon>Hyphomicrobiales</taxon>
        <taxon>Nitrobacteraceae</taxon>
        <taxon>Bradyrhizobium</taxon>
    </lineage>
</organism>
<dbReference type="Proteomes" id="UP000544122">
    <property type="component" value="Unassembled WGS sequence"/>
</dbReference>
<dbReference type="InterPro" id="IPR011990">
    <property type="entry name" value="TPR-like_helical_dom_sf"/>
</dbReference>
<sequence>MPPLGQLAALSACLTILGGTGERARAEEPLSGKILSACRVPPRAAFGEIRKPSPETKKGYTFILAATRFKFTADYDRAVEQIDEAIKADPANPRFYSERGVAREATISSGKPLRTSIMQ</sequence>
<dbReference type="Gene3D" id="1.25.40.10">
    <property type="entry name" value="Tetratricopeptide repeat domain"/>
    <property type="match status" value="1"/>
</dbReference>
<dbReference type="SUPFAM" id="SSF48452">
    <property type="entry name" value="TPR-like"/>
    <property type="match status" value="1"/>
</dbReference>
<keyword evidence="2" id="KW-1185">Reference proteome</keyword>
<protein>
    <recommendedName>
        <fullName evidence="3">Tetratricopeptide repeat protein</fullName>
    </recommendedName>
</protein>
<dbReference type="EMBL" id="JAAVLX010000002">
    <property type="protein sequence ID" value="NOJ39346.1"/>
    <property type="molecule type" value="Genomic_DNA"/>
</dbReference>
<evidence type="ECO:0008006" key="3">
    <source>
        <dbReference type="Google" id="ProtNLM"/>
    </source>
</evidence>
<dbReference type="RefSeq" id="WP_171578584.1">
    <property type="nucleotide sequence ID" value="NZ_JAAVLX010000002.1"/>
</dbReference>
<gene>
    <name evidence="1" type="ORF">HCN58_06970</name>
</gene>
<name>A0A7Y4LUQ9_9BRAD</name>
<dbReference type="AlphaFoldDB" id="A0A7Y4LUQ9"/>
<reference evidence="1 2" key="1">
    <citation type="submission" date="2020-03" db="EMBL/GenBank/DDBJ databases">
        <title>Bradyrhizobium diversity isolated from nodules of Indigofera sp.</title>
        <authorList>
            <person name="Klepa M."/>
            <person name="Helene L."/>
            <person name="Hungria M."/>
        </authorList>
    </citation>
    <scope>NUCLEOTIDE SEQUENCE [LARGE SCALE GENOMIC DNA]</scope>
    <source>
        <strain evidence="1 2">WSM 1791</strain>
    </source>
</reference>
<comment type="caution">
    <text evidence="1">The sequence shown here is derived from an EMBL/GenBank/DDBJ whole genome shotgun (WGS) entry which is preliminary data.</text>
</comment>
<evidence type="ECO:0000313" key="2">
    <source>
        <dbReference type="Proteomes" id="UP000544122"/>
    </source>
</evidence>
<evidence type="ECO:0000313" key="1">
    <source>
        <dbReference type="EMBL" id="NOJ39346.1"/>
    </source>
</evidence>